<dbReference type="Proteomes" id="UP001501116">
    <property type="component" value="Unassembled WGS sequence"/>
</dbReference>
<evidence type="ECO:0000259" key="8">
    <source>
        <dbReference type="PROSITE" id="PS50893"/>
    </source>
</evidence>
<accession>A0ABN2SDV5</accession>
<evidence type="ECO:0000256" key="6">
    <source>
        <dbReference type="ARBA" id="ARBA00023136"/>
    </source>
</evidence>
<comment type="caution">
    <text evidence="10">The sequence shown here is derived from an EMBL/GenBank/DDBJ whole genome shotgun (WGS) entry which is preliminary data.</text>
</comment>
<dbReference type="PANTHER" id="PTHR24221">
    <property type="entry name" value="ATP-BINDING CASSETTE SUB-FAMILY B"/>
    <property type="match status" value="1"/>
</dbReference>
<dbReference type="EMBL" id="BAAANN010000040">
    <property type="protein sequence ID" value="GAA1984255.1"/>
    <property type="molecule type" value="Genomic_DNA"/>
</dbReference>
<dbReference type="PROSITE" id="PS50929">
    <property type="entry name" value="ABC_TM1F"/>
    <property type="match status" value="1"/>
</dbReference>
<dbReference type="SUPFAM" id="SSF52540">
    <property type="entry name" value="P-loop containing nucleoside triphosphate hydrolases"/>
    <property type="match status" value="1"/>
</dbReference>
<evidence type="ECO:0000313" key="10">
    <source>
        <dbReference type="EMBL" id="GAA1984255.1"/>
    </source>
</evidence>
<evidence type="ECO:0000256" key="3">
    <source>
        <dbReference type="ARBA" id="ARBA00022741"/>
    </source>
</evidence>
<feature type="transmembrane region" description="Helical" evidence="7">
    <location>
        <begin position="157"/>
        <end position="176"/>
    </location>
</feature>
<dbReference type="InterPro" id="IPR003593">
    <property type="entry name" value="AAA+_ATPase"/>
</dbReference>
<evidence type="ECO:0000256" key="5">
    <source>
        <dbReference type="ARBA" id="ARBA00022989"/>
    </source>
</evidence>
<dbReference type="SUPFAM" id="SSF90123">
    <property type="entry name" value="ABC transporter transmembrane region"/>
    <property type="match status" value="1"/>
</dbReference>
<dbReference type="InterPro" id="IPR039421">
    <property type="entry name" value="Type_1_exporter"/>
</dbReference>
<keyword evidence="4 10" id="KW-0067">ATP-binding</keyword>
<dbReference type="InterPro" id="IPR017871">
    <property type="entry name" value="ABC_transporter-like_CS"/>
</dbReference>
<dbReference type="PROSITE" id="PS50893">
    <property type="entry name" value="ABC_TRANSPORTER_2"/>
    <property type="match status" value="1"/>
</dbReference>
<evidence type="ECO:0000256" key="1">
    <source>
        <dbReference type="ARBA" id="ARBA00004651"/>
    </source>
</evidence>
<evidence type="ECO:0000259" key="9">
    <source>
        <dbReference type="PROSITE" id="PS50929"/>
    </source>
</evidence>
<feature type="domain" description="ABC transporter" evidence="8">
    <location>
        <begin position="331"/>
        <end position="564"/>
    </location>
</feature>
<feature type="transmembrane region" description="Helical" evidence="7">
    <location>
        <begin position="239"/>
        <end position="258"/>
    </location>
</feature>
<feature type="domain" description="ABC transmembrane type-1" evidence="9">
    <location>
        <begin position="17"/>
        <end position="287"/>
    </location>
</feature>
<feature type="transmembrane region" description="Helical" evidence="7">
    <location>
        <begin position="264"/>
        <end position="282"/>
    </location>
</feature>
<organism evidence="10 11">
    <name type="scientific">Amycolatopsis minnesotensis</name>
    <dbReference type="NCBI Taxonomy" id="337894"/>
    <lineage>
        <taxon>Bacteria</taxon>
        <taxon>Bacillati</taxon>
        <taxon>Actinomycetota</taxon>
        <taxon>Actinomycetes</taxon>
        <taxon>Pseudonocardiales</taxon>
        <taxon>Pseudonocardiaceae</taxon>
        <taxon>Amycolatopsis</taxon>
    </lineage>
</organism>
<evidence type="ECO:0000256" key="2">
    <source>
        <dbReference type="ARBA" id="ARBA00022692"/>
    </source>
</evidence>
<keyword evidence="3" id="KW-0547">Nucleotide-binding</keyword>
<reference evidence="10 11" key="1">
    <citation type="journal article" date="2019" name="Int. J. Syst. Evol. Microbiol.">
        <title>The Global Catalogue of Microorganisms (GCM) 10K type strain sequencing project: providing services to taxonomists for standard genome sequencing and annotation.</title>
        <authorList>
            <consortium name="The Broad Institute Genomics Platform"/>
            <consortium name="The Broad Institute Genome Sequencing Center for Infectious Disease"/>
            <person name="Wu L."/>
            <person name="Ma J."/>
        </authorList>
    </citation>
    <scope>NUCLEOTIDE SEQUENCE [LARGE SCALE GENOMIC DNA]</scope>
    <source>
        <strain evidence="10 11">JCM 14545</strain>
    </source>
</reference>
<dbReference type="Pfam" id="PF00005">
    <property type="entry name" value="ABC_tran"/>
    <property type="match status" value="1"/>
</dbReference>
<dbReference type="InterPro" id="IPR027417">
    <property type="entry name" value="P-loop_NTPase"/>
</dbReference>
<feature type="transmembrane region" description="Helical" evidence="7">
    <location>
        <begin position="56"/>
        <end position="77"/>
    </location>
</feature>
<dbReference type="Gene3D" id="1.20.1560.10">
    <property type="entry name" value="ABC transporter type 1, transmembrane domain"/>
    <property type="match status" value="1"/>
</dbReference>
<evidence type="ECO:0000256" key="4">
    <source>
        <dbReference type="ARBA" id="ARBA00022840"/>
    </source>
</evidence>
<keyword evidence="5 7" id="KW-1133">Transmembrane helix</keyword>
<dbReference type="InterPro" id="IPR011527">
    <property type="entry name" value="ABC1_TM_dom"/>
</dbReference>
<dbReference type="PROSITE" id="PS00211">
    <property type="entry name" value="ABC_TRANSPORTER_1"/>
    <property type="match status" value="1"/>
</dbReference>
<keyword evidence="2 7" id="KW-0812">Transmembrane</keyword>
<protein>
    <submittedName>
        <fullName evidence="10">ABC transporter ATP-binding protein</fullName>
    </submittedName>
</protein>
<dbReference type="InterPro" id="IPR003439">
    <property type="entry name" value="ABC_transporter-like_ATP-bd"/>
</dbReference>
<dbReference type="GO" id="GO:0005524">
    <property type="term" value="F:ATP binding"/>
    <property type="evidence" value="ECO:0007669"/>
    <property type="project" value="UniProtKB-KW"/>
</dbReference>
<dbReference type="RefSeq" id="WP_344429305.1">
    <property type="nucleotide sequence ID" value="NZ_BAAANN010000040.1"/>
</dbReference>
<dbReference type="SMART" id="SM00382">
    <property type="entry name" value="AAA"/>
    <property type="match status" value="1"/>
</dbReference>
<evidence type="ECO:0000256" key="7">
    <source>
        <dbReference type="SAM" id="Phobius"/>
    </source>
</evidence>
<dbReference type="InterPro" id="IPR036640">
    <property type="entry name" value="ABC1_TM_sf"/>
</dbReference>
<comment type="subcellular location">
    <subcellularLocation>
        <location evidence="1">Cell membrane</location>
        <topology evidence="1">Multi-pass membrane protein</topology>
    </subcellularLocation>
</comment>
<keyword evidence="6 7" id="KW-0472">Membrane</keyword>
<dbReference type="Pfam" id="PF00664">
    <property type="entry name" value="ABC_membrane"/>
    <property type="match status" value="1"/>
</dbReference>
<feature type="transmembrane region" description="Helical" evidence="7">
    <location>
        <begin position="289"/>
        <end position="307"/>
    </location>
</feature>
<keyword evidence="11" id="KW-1185">Reference proteome</keyword>
<proteinExistence type="predicted"/>
<sequence length="575" mass="58865">MSIERLYGAALVGRWRAGVALLACSVLEGAPAFFSGRLVELSVDKGFGVGRAGAGIAWLLAFAGVAVLGAVGSRLVWHRLGTIVEPIRDTLVRAVVRGVLHDANPPRNRPDASGVARITQHVEVVRDATAGLLVQARGMLVTTAAAMAGLFTVAGSLAWLVVVPVVLSVTMFAFLLPALATRQRAVALADEALAGTAGAALAGMRDVVACGGEAIAGMALYERVGVQASAAMRLARASALRTVVIAVGGFVPLLLVLATAPGMVAAGAMTAGAAVGALVYLANTLQPALHGLAATASTVVLRLLVALRRLGETSEVPPSRDGGAEPANSTITVRDLTFGWGAHAEPVVRGLDLDLTPGEYLAVVGPSGIGKSTLAGLLTGLLSPQGGRVLLGGARVDAVRPAALHRMVALSPQESYVFAGTVRENLALFATGLSDEDLLAVCRAVHADELVQRLGGLGAELGHGALSAGEAQLIALARVYASPASVVILDEAMSHVDPATEGRVERAFAERCASEGGVLVVIAHRLSSALRADQVLVMDGAATLLGRHDELLEESPRYRAMMDAWIGPVPNASSA</sequence>
<name>A0ABN2SDV5_9PSEU</name>
<gene>
    <name evidence="10" type="ORF">GCM10009754_71920</name>
</gene>
<feature type="transmembrane region" description="Helical" evidence="7">
    <location>
        <begin position="130"/>
        <end position="151"/>
    </location>
</feature>
<evidence type="ECO:0000313" key="11">
    <source>
        <dbReference type="Proteomes" id="UP001501116"/>
    </source>
</evidence>
<dbReference type="PANTHER" id="PTHR24221:SF654">
    <property type="entry name" value="ATP-BINDING CASSETTE SUB-FAMILY B MEMBER 6"/>
    <property type="match status" value="1"/>
</dbReference>
<dbReference type="Gene3D" id="3.40.50.300">
    <property type="entry name" value="P-loop containing nucleotide triphosphate hydrolases"/>
    <property type="match status" value="1"/>
</dbReference>